<dbReference type="Proteomes" id="UP000604046">
    <property type="component" value="Unassembled WGS sequence"/>
</dbReference>
<accession>A0A812QCV1</accession>
<organism evidence="1 2">
    <name type="scientific">Symbiodinium natans</name>
    <dbReference type="NCBI Taxonomy" id="878477"/>
    <lineage>
        <taxon>Eukaryota</taxon>
        <taxon>Sar</taxon>
        <taxon>Alveolata</taxon>
        <taxon>Dinophyceae</taxon>
        <taxon>Suessiales</taxon>
        <taxon>Symbiodiniaceae</taxon>
        <taxon>Symbiodinium</taxon>
    </lineage>
</organism>
<proteinExistence type="predicted"/>
<dbReference type="OrthoDB" id="427701at2759"/>
<dbReference type="InterPro" id="IPR011990">
    <property type="entry name" value="TPR-like_helical_dom_sf"/>
</dbReference>
<keyword evidence="2" id="KW-1185">Reference proteome</keyword>
<reference evidence="1" key="1">
    <citation type="submission" date="2021-02" db="EMBL/GenBank/DDBJ databases">
        <authorList>
            <person name="Dougan E. K."/>
            <person name="Rhodes N."/>
            <person name="Thang M."/>
            <person name="Chan C."/>
        </authorList>
    </citation>
    <scope>NUCLEOTIDE SEQUENCE</scope>
</reference>
<dbReference type="EMBL" id="CAJNDS010002245">
    <property type="protein sequence ID" value="CAE7390541.1"/>
    <property type="molecule type" value="Genomic_DNA"/>
</dbReference>
<dbReference type="Gene3D" id="1.25.40.10">
    <property type="entry name" value="Tetratricopeptide repeat domain"/>
    <property type="match status" value="1"/>
</dbReference>
<protein>
    <submittedName>
        <fullName evidence="1">FCA protein</fullName>
    </submittedName>
</protein>
<name>A0A812QCV1_9DINO</name>
<evidence type="ECO:0000313" key="2">
    <source>
        <dbReference type="Proteomes" id="UP000604046"/>
    </source>
</evidence>
<evidence type="ECO:0000313" key="1">
    <source>
        <dbReference type="EMBL" id="CAE7390541.1"/>
    </source>
</evidence>
<gene>
    <name evidence="1" type="primary">FCA</name>
    <name evidence="1" type="ORF">SNAT2548_LOCUS21287</name>
</gene>
<comment type="caution">
    <text evidence="1">The sequence shown here is derived from an EMBL/GenBank/DDBJ whole genome shotgun (WGS) entry which is preliminary data.</text>
</comment>
<dbReference type="AlphaFoldDB" id="A0A812QCV1"/>
<sequence>MNRSHLSMHVGHVTAAIRACWNSEGRSDNAARMLYSFMLDIGLEPNIVTFTCLLGAHEAASVEDIWKIYTDMQQAGVQADVVFAETFLITVLRKPKAVKWDYDEAVVALRGLEPHRIQAAQAALMHFKKTKVRLSTLSSRIDRALQRIAAEGT</sequence>